<dbReference type="PANTHER" id="PTHR40021:SF1">
    <property type="entry name" value="DEFECT AT LOW TEMPERATURE PROTEIN 1"/>
    <property type="match status" value="1"/>
</dbReference>
<comment type="caution">
    <text evidence="8">The sequence shown here is derived from an EMBL/GenBank/DDBJ whole genome shotgun (WGS) entry which is preliminary data.</text>
</comment>
<dbReference type="InterPro" id="IPR038869">
    <property type="entry name" value="DLT1"/>
</dbReference>
<organism evidence="8 9">
    <name type="scientific">Collybia nuda</name>
    <dbReference type="NCBI Taxonomy" id="64659"/>
    <lineage>
        <taxon>Eukaryota</taxon>
        <taxon>Fungi</taxon>
        <taxon>Dikarya</taxon>
        <taxon>Basidiomycota</taxon>
        <taxon>Agaricomycotina</taxon>
        <taxon>Agaricomycetes</taxon>
        <taxon>Agaricomycetidae</taxon>
        <taxon>Agaricales</taxon>
        <taxon>Tricholomatineae</taxon>
        <taxon>Clitocybaceae</taxon>
        <taxon>Collybia</taxon>
    </lineage>
</organism>
<evidence type="ECO:0000313" key="9">
    <source>
        <dbReference type="Proteomes" id="UP000807353"/>
    </source>
</evidence>
<evidence type="ECO:0000256" key="5">
    <source>
        <dbReference type="ARBA" id="ARBA00022989"/>
    </source>
</evidence>
<sequence length="246" mass="27593">MLSSRLILLRTASESSYALLILITIVATGLSCAALLSQAVRTAPNQSWAKNVNALVVGASYAVVLIVSLLYCVKRRIAVRLKLQRISKMYKTIGRNDLPELVHTYTTKEYVRACLVSYECLPKDAFHEGWGRPGTKNSGIRFRRQLLNTVLDIDALAHIIIPTLPKLKPHGRVLHHFRFILPLLPLDEDGLTPLHYYDSAVHLARISHNELTESEFELGMLAASDIIKCLNECRLEMMEDSSTQLS</sequence>
<evidence type="ECO:0000256" key="7">
    <source>
        <dbReference type="RuleBase" id="RU367100"/>
    </source>
</evidence>
<keyword evidence="4 7" id="KW-0812">Transmembrane</keyword>
<comment type="subcellular location">
    <subcellularLocation>
        <location evidence="7">Membrane</location>
        <topology evidence="7">Multi-pass membrane protein</topology>
    </subcellularLocation>
</comment>
<dbReference type="PROSITE" id="PS51257">
    <property type="entry name" value="PROKAR_LIPOPROTEIN"/>
    <property type="match status" value="1"/>
</dbReference>
<protein>
    <recommendedName>
        <fullName evidence="3 7">Defect at low temperature protein 1</fullName>
    </recommendedName>
</protein>
<proteinExistence type="inferred from homology"/>
<dbReference type="OrthoDB" id="337038at2759"/>
<accession>A0A9P5XUW4</accession>
<keyword evidence="6 7" id="KW-0472">Membrane</keyword>
<dbReference type="AlphaFoldDB" id="A0A9P5XUW4"/>
<evidence type="ECO:0000256" key="1">
    <source>
        <dbReference type="ARBA" id="ARBA00002489"/>
    </source>
</evidence>
<keyword evidence="9" id="KW-1185">Reference proteome</keyword>
<gene>
    <name evidence="7" type="primary">DLT1</name>
    <name evidence="8" type="ORF">BDZ94DRAFT_1240172</name>
</gene>
<evidence type="ECO:0000313" key="8">
    <source>
        <dbReference type="EMBL" id="KAF9458192.1"/>
    </source>
</evidence>
<dbReference type="EMBL" id="MU150347">
    <property type="protein sequence ID" value="KAF9458192.1"/>
    <property type="molecule type" value="Genomic_DNA"/>
</dbReference>
<evidence type="ECO:0000256" key="2">
    <source>
        <dbReference type="ARBA" id="ARBA00005550"/>
    </source>
</evidence>
<evidence type="ECO:0000256" key="4">
    <source>
        <dbReference type="ARBA" id="ARBA00022692"/>
    </source>
</evidence>
<feature type="transmembrane region" description="Helical" evidence="7">
    <location>
        <begin position="52"/>
        <end position="73"/>
    </location>
</feature>
<comment type="caution">
    <text evidence="7">Lacks conserved residue(s) required for the propagation of feature annotation.</text>
</comment>
<comment type="similarity">
    <text evidence="2 7">Belongs to the DLT1 family.</text>
</comment>
<comment type="function">
    <text evidence="1 7">Required for growth under high-pressure and low-temperature conditions.</text>
</comment>
<dbReference type="GO" id="GO:0016020">
    <property type="term" value="C:membrane"/>
    <property type="evidence" value="ECO:0007669"/>
    <property type="project" value="UniProtKB-SubCell"/>
</dbReference>
<dbReference type="Proteomes" id="UP000807353">
    <property type="component" value="Unassembled WGS sequence"/>
</dbReference>
<keyword evidence="5 7" id="KW-1133">Transmembrane helix</keyword>
<name>A0A9P5XUW4_9AGAR</name>
<reference evidence="8" key="1">
    <citation type="submission" date="2020-11" db="EMBL/GenBank/DDBJ databases">
        <authorList>
            <consortium name="DOE Joint Genome Institute"/>
            <person name="Ahrendt S."/>
            <person name="Riley R."/>
            <person name="Andreopoulos W."/>
            <person name="Labutti K."/>
            <person name="Pangilinan J."/>
            <person name="Ruiz-Duenas F.J."/>
            <person name="Barrasa J.M."/>
            <person name="Sanchez-Garcia M."/>
            <person name="Camarero S."/>
            <person name="Miyauchi S."/>
            <person name="Serrano A."/>
            <person name="Linde D."/>
            <person name="Babiker R."/>
            <person name="Drula E."/>
            <person name="Ayuso-Fernandez I."/>
            <person name="Pacheco R."/>
            <person name="Padilla G."/>
            <person name="Ferreira P."/>
            <person name="Barriuso J."/>
            <person name="Kellner H."/>
            <person name="Castanera R."/>
            <person name="Alfaro M."/>
            <person name="Ramirez L."/>
            <person name="Pisabarro A.G."/>
            <person name="Kuo A."/>
            <person name="Tritt A."/>
            <person name="Lipzen A."/>
            <person name="He G."/>
            <person name="Yan M."/>
            <person name="Ng V."/>
            <person name="Cullen D."/>
            <person name="Martin F."/>
            <person name="Rosso M.-N."/>
            <person name="Henrissat B."/>
            <person name="Hibbett D."/>
            <person name="Martinez A.T."/>
            <person name="Grigoriev I.V."/>
        </authorList>
    </citation>
    <scope>NUCLEOTIDE SEQUENCE</scope>
    <source>
        <strain evidence="8">CBS 247.69</strain>
    </source>
</reference>
<evidence type="ECO:0000256" key="6">
    <source>
        <dbReference type="ARBA" id="ARBA00023136"/>
    </source>
</evidence>
<dbReference type="PANTHER" id="PTHR40021">
    <property type="entry name" value="DEFECT AT LOW TEMPERATURE PROTEIN 1"/>
    <property type="match status" value="1"/>
</dbReference>
<evidence type="ECO:0000256" key="3">
    <source>
        <dbReference type="ARBA" id="ARBA00021353"/>
    </source>
</evidence>